<feature type="region of interest" description="Disordered" evidence="1">
    <location>
        <begin position="26"/>
        <end position="82"/>
    </location>
</feature>
<feature type="region of interest" description="Disordered" evidence="1">
    <location>
        <begin position="1"/>
        <end position="20"/>
    </location>
</feature>
<dbReference type="Gramene" id="PNT77750">
    <property type="protein sequence ID" value="PNT77750"/>
    <property type="gene ID" value="BRADI_1g68372v3"/>
</dbReference>
<dbReference type="EnsemblPlants" id="PNT77750">
    <property type="protein sequence ID" value="PNT77750"/>
    <property type="gene ID" value="BRADI_1g68372v3"/>
</dbReference>
<feature type="compositionally biased region" description="Polar residues" evidence="1">
    <location>
        <begin position="44"/>
        <end position="58"/>
    </location>
</feature>
<evidence type="ECO:0000256" key="1">
    <source>
        <dbReference type="SAM" id="MobiDB-lite"/>
    </source>
</evidence>
<evidence type="ECO:0000313" key="3">
    <source>
        <dbReference type="EnsemblPlants" id="PNT77750"/>
    </source>
</evidence>
<dbReference type="Proteomes" id="UP000008810">
    <property type="component" value="Chromosome 1"/>
</dbReference>
<proteinExistence type="predicted"/>
<evidence type="ECO:0000313" key="2">
    <source>
        <dbReference type="EMBL" id="PNT77750.1"/>
    </source>
</evidence>
<dbReference type="InParanoid" id="A0A2K2DTZ0"/>
<sequence>MAIGVSFGGMEKPKPELSKDTFFSAPASMRRARKNAPEHALRNASCSGQGRGAVTSTGPAAEPGERWRAGEARRAAAADGGGDDHAAVVVGALAGVGERAVGGLHPDEVVGGGVRGHVRVDGARQAAVRGLDLLVAGARLEAEDVVEARGVVRSGDGCSRGGAGEGCGAGEGGRGREERRCLGEWRRWR</sequence>
<organism evidence="2">
    <name type="scientific">Brachypodium distachyon</name>
    <name type="common">Purple false brome</name>
    <name type="synonym">Trachynia distachya</name>
    <dbReference type="NCBI Taxonomy" id="15368"/>
    <lineage>
        <taxon>Eukaryota</taxon>
        <taxon>Viridiplantae</taxon>
        <taxon>Streptophyta</taxon>
        <taxon>Embryophyta</taxon>
        <taxon>Tracheophyta</taxon>
        <taxon>Spermatophyta</taxon>
        <taxon>Magnoliopsida</taxon>
        <taxon>Liliopsida</taxon>
        <taxon>Poales</taxon>
        <taxon>Poaceae</taxon>
        <taxon>BOP clade</taxon>
        <taxon>Pooideae</taxon>
        <taxon>Stipodae</taxon>
        <taxon>Brachypodieae</taxon>
        <taxon>Brachypodium</taxon>
    </lineage>
</organism>
<protein>
    <submittedName>
        <fullName evidence="2 3">Uncharacterized protein</fullName>
    </submittedName>
</protein>
<reference evidence="3" key="3">
    <citation type="submission" date="2018-08" db="UniProtKB">
        <authorList>
            <consortium name="EnsemblPlants"/>
        </authorList>
    </citation>
    <scope>IDENTIFICATION</scope>
    <source>
        <strain evidence="3">cv. Bd21</strain>
    </source>
</reference>
<evidence type="ECO:0000313" key="4">
    <source>
        <dbReference type="Proteomes" id="UP000008810"/>
    </source>
</evidence>
<reference evidence="2" key="2">
    <citation type="submission" date="2017-06" db="EMBL/GenBank/DDBJ databases">
        <title>WGS assembly of Brachypodium distachyon.</title>
        <authorList>
            <consortium name="The International Brachypodium Initiative"/>
            <person name="Lucas S."/>
            <person name="Harmon-Smith M."/>
            <person name="Lail K."/>
            <person name="Tice H."/>
            <person name="Grimwood J."/>
            <person name="Bruce D."/>
            <person name="Barry K."/>
            <person name="Shu S."/>
            <person name="Lindquist E."/>
            <person name="Wang M."/>
            <person name="Pitluck S."/>
            <person name="Vogel J.P."/>
            <person name="Garvin D.F."/>
            <person name="Mockler T.C."/>
            <person name="Schmutz J."/>
            <person name="Rokhsar D."/>
            <person name="Bevan M.W."/>
        </authorList>
    </citation>
    <scope>NUCLEOTIDE SEQUENCE</scope>
    <source>
        <strain evidence="2">Bd21</strain>
    </source>
</reference>
<accession>A0A2K2DTZ0</accession>
<keyword evidence="4" id="KW-1185">Reference proteome</keyword>
<dbReference type="AlphaFoldDB" id="A0A2K2DTZ0"/>
<name>A0A2K2DTZ0_BRADI</name>
<reference evidence="2 3" key="1">
    <citation type="journal article" date="2010" name="Nature">
        <title>Genome sequencing and analysis of the model grass Brachypodium distachyon.</title>
        <authorList>
            <consortium name="International Brachypodium Initiative"/>
        </authorList>
    </citation>
    <scope>NUCLEOTIDE SEQUENCE [LARGE SCALE GENOMIC DNA]</scope>
    <source>
        <strain evidence="2 3">Bd21</strain>
    </source>
</reference>
<feature type="compositionally biased region" description="Basic and acidic residues" evidence="1">
    <location>
        <begin position="63"/>
        <end position="82"/>
    </location>
</feature>
<dbReference type="EMBL" id="CM000880">
    <property type="protein sequence ID" value="PNT77750.1"/>
    <property type="molecule type" value="Genomic_DNA"/>
</dbReference>
<gene>
    <name evidence="2" type="ORF">BRADI_1g68372v3</name>
</gene>